<evidence type="ECO:0000313" key="4">
    <source>
        <dbReference type="Proteomes" id="UP000217895"/>
    </source>
</evidence>
<dbReference type="InterPro" id="IPR000209">
    <property type="entry name" value="Peptidase_S8/S53_dom"/>
</dbReference>
<dbReference type="InterPro" id="IPR034074">
    <property type="entry name" value="Y4bN_pept_dom"/>
</dbReference>
<evidence type="ECO:0000313" key="3">
    <source>
        <dbReference type="EMBL" id="BAY59298.1"/>
    </source>
</evidence>
<dbReference type="SUPFAM" id="SSF52743">
    <property type="entry name" value="Subtilisin-like"/>
    <property type="match status" value="1"/>
</dbReference>
<geneLocation type="plasmid" evidence="3">
    <name>plasmid1</name>
</geneLocation>
<dbReference type="GO" id="GO:0004252">
    <property type="term" value="F:serine-type endopeptidase activity"/>
    <property type="evidence" value="ECO:0007669"/>
    <property type="project" value="InterPro"/>
</dbReference>
<feature type="region of interest" description="Disordered" evidence="1">
    <location>
        <begin position="16"/>
        <end position="40"/>
    </location>
</feature>
<feature type="domain" description="Peptidase S8/S53" evidence="2">
    <location>
        <begin position="277"/>
        <end position="610"/>
    </location>
</feature>
<dbReference type="AlphaFoldDB" id="A0A1Z4JRK8"/>
<evidence type="ECO:0000256" key="1">
    <source>
        <dbReference type="SAM" id="MobiDB-lite"/>
    </source>
</evidence>
<dbReference type="CDD" id="cd04847">
    <property type="entry name" value="Peptidases_S8_Subtilisin_like_2"/>
    <property type="match status" value="1"/>
</dbReference>
<accession>A0A1Z4JRK8</accession>
<dbReference type="EMBL" id="AP018204">
    <property type="protein sequence ID" value="BAY59298.1"/>
    <property type="molecule type" value="Genomic_DNA"/>
</dbReference>
<dbReference type="Proteomes" id="UP000217895">
    <property type="component" value="Plasmid Plasmid1 dna"/>
</dbReference>
<name>A0A1Z4JRK8_LEPBY</name>
<protein>
    <recommendedName>
        <fullName evidence="2">Peptidase S8/S53 domain-containing protein</fullName>
    </recommendedName>
</protein>
<dbReference type="GO" id="GO:0006508">
    <property type="term" value="P:proteolysis"/>
    <property type="evidence" value="ECO:0007669"/>
    <property type="project" value="InterPro"/>
</dbReference>
<dbReference type="Pfam" id="PF00082">
    <property type="entry name" value="Peptidase_S8"/>
    <property type="match status" value="1"/>
</dbReference>
<dbReference type="Gene3D" id="3.40.50.200">
    <property type="entry name" value="Peptidase S8/S53 domain"/>
    <property type="match status" value="1"/>
</dbReference>
<dbReference type="InterPro" id="IPR036852">
    <property type="entry name" value="Peptidase_S8/S53_dom_sf"/>
</dbReference>
<keyword evidence="4" id="KW-1185">Reference proteome</keyword>
<gene>
    <name evidence="3" type="ORF">NIES2135_61750</name>
</gene>
<evidence type="ECO:0000259" key="2">
    <source>
        <dbReference type="Pfam" id="PF00082"/>
    </source>
</evidence>
<organism evidence="3 4">
    <name type="scientific">Leptolyngbya boryana NIES-2135</name>
    <dbReference type="NCBI Taxonomy" id="1973484"/>
    <lineage>
        <taxon>Bacteria</taxon>
        <taxon>Bacillati</taxon>
        <taxon>Cyanobacteriota</taxon>
        <taxon>Cyanophyceae</taxon>
        <taxon>Leptolyngbyales</taxon>
        <taxon>Leptolyngbyaceae</taxon>
        <taxon>Leptolyngbya group</taxon>
        <taxon>Leptolyngbya</taxon>
    </lineage>
</organism>
<sequence length="822" mass="92543">MAEPFSDLPHFYLQGTSSAANYTRPKGGGDSDPPPERDRISHANFLTSRLQTALEAAANERSLRVKDLTYGESGFYLEFTVNKEEFKEISLDDRRKQIELRAVRLSETDDKLIHATVFVPDKAAKHFLKKIENYRDKNSKWDKPQNQGLVTRLDDIRLGAVRSLFTDRKELYPPPDQTIWWEVWLKRDRRADFLEIAEKLNFQVKSHSLSFPEREILLALTNITTIATIIRNTDGIAELRIAKDNPSFYFQELEVLEQADWVEALKRQLFYPTSDQIAAAILDGGSNRSHSLLEKSLASNDMHSVDPTWGVGDNPNCGHGTAMAGVVLYGDLEAALASTQPIELTYQLESVKILPPVGQNDPDLYGAITGEAIARVEIQAPHRKRVICMAVTSSGHNTGCPSSWSAAIDKLCFEDNETRRLIVLPVGNIRDEILPNEYLDRNDTEAAENPSQAWNALVVGAYTEKVNITTPHYKHYQAIAPGGDLCPRSRTSTLWHSQWPIRPDVVFEGGNLATDGSSAGMVIDDLGLLTTHHKPMARQFDFLSDTSAATALATRMSAQILSEHPDYLPETVRALMVHSARWTPAMLDRLPTKVTQTQKRTHLLARYGFGVPSLDRALQSAKHDLTMIMEDQFQPFWKKDGEIKTYQMNFHKLPWPKKELEKLGGAEVELHITLSYFIQPNPGERGWTRRHSYASHGLRFSVKNSLESVPEFKKRINKEARDAEESLTSSGSDKGWVLGQMLRDRGSLHSDIWRGTAADLATKDAIGVYPVSGWWKEKPNLDAWSMLAPYTLIVSIRVPTGADIYTPVENIVKQTIVIENEY</sequence>
<reference evidence="3 4" key="1">
    <citation type="submission" date="2017-06" db="EMBL/GenBank/DDBJ databases">
        <title>Genome sequencing of cyanobaciteial culture collection at National Institute for Environmental Studies (NIES).</title>
        <authorList>
            <person name="Hirose Y."/>
            <person name="Shimura Y."/>
            <person name="Fujisawa T."/>
            <person name="Nakamura Y."/>
            <person name="Kawachi M."/>
        </authorList>
    </citation>
    <scope>NUCLEOTIDE SEQUENCE [LARGE SCALE GENOMIC DNA]</scope>
    <source>
        <strain evidence="3 4">NIES-2135</strain>
        <plasmid evidence="4">Plasmid Plasmid1 dna</plasmid>
    </source>
</reference>
<keyword evidence="3" id="KW-0614">Plasmid</keyword>
<proteinExistence type="predicted"/>